<dbReference type="Pfam" id="PF14559">
    <property type="entry name" value="TPR_19"/>
    <property type="match status" value="1"/>
</dbReference>
<feature type="transmembrane region" description="Helical" evidence="6">
    <location>
        <begin position="201"/>
        <end position="225"/>
    </location>
</feature>
<organism evidence="7 8">
    <name type="scientific">Trapa natans</name>
    <name type="common">Water chestnut</name>
    <dbReference type="NCBI Taxonomy" id="22666"/>
    <lineage>
        <taxon>Eukaryota</taxon>
        <taxon>Viridiplantae</taxon>
        <taxon>Streptophyta</taxon>
        <taxon>Embryophyta</taxon>
        <taxon>Tracheophyta</taxon>
        <taxon>Spermatophyta</taxon>
        <taxon>Magnoliopsida</taxon>
        <taxon>eudicotyledons</taxon>
        <taxon>Gunneridae</taxon>
        <taxon>Pentapetalae</taxon>
        <taxon>rosids</taxon>
        <taxon>malvids</taxon>
        <taxon>Myrtales</taxon>
        <taxon>Lythraceae</taxon>
        <taxon>Trapa</taxon>
    </lineage>
</organism>
<dbReference type="Gene3D" id="1.25.40.10">
    <property type="entry name" value="Tetratricopeptide repeat domain"/>
    <property type="match status" value="1"/>
</dbReference>
<dbReference type="InterPro" id="IPR011990">
    <property type="entry name" value="TPR-like_helical_dom_sf"/>
</dbReference>
<name>A0AAN7KFB6_TRANT</name>
<proteinExistence type="inferred from homology"/>
<evidence type="ECO:0000313" key="7">
    <source>
        <dbReference type="EMBL" id="KAK4762652.1"/>
    </source>
</evidence>
<evidence type="ECO:0000256" key="5">
    <source>
        <dbReference type="ARBA" id="ARBA00023136"/>
    </source>
</evidence>
<gene>
    <name evidence="7" type="ORF">SAY86_008420</name>
</gene>
<feature type="transmembrane region" description="Helical" evidence="6">
    <location>
        <begin position="254"/>
        <end position="276"/>
    </location>
</feature>
<feature type="transmembrane region" description="Helical" evidence="6">
    <location>
        <begin position="297"/>
        <end position="318"/>
    </location>
</feature>
<reference evidence="7 8" key="1">
    <citation type="journal article" date="2023" name="Hortic Res">
        <title>Pangenome of water caltrop reveals structural variations and asymmetric subgenome divergence after allopolyploidization.</title>
        <authorList>
            <person name="Zhang X."/>
            <person name="Chen Y."/>
            <person name="Wang L."/>
            <person name="Yuan Y."/>
            <person name="Fang M."/>
            <person name="Shi L."/>
            <person name="Lu R."/>
            <person name="Comes H.P."/>
            <person name="Ma Y."/>
            <person name="Chen Y."/>
            <person name="Huang G."/>
            <person name="Zhou Y."/>
            <person name="Zheng Z."/>
            <person name="Qiu Y."/>
        </authorList>
    </citation>
    <scope>NUCLEOTIDE SEQUENCE [LARGE SCALE GENOMIC DNA]</scope>
    <source>
        <strain evidence="7">F231</strain>
    </source>
</reference>
<dbReference type="EMBL" id="JAXQNO010000024">
    <property type="protein sequence ID" value="KAK4762652.1"/>
    <property type="molecule type" value="Genomic_DNA"/>
</dbReference>
<dbReference type="PANTHER" id="PTHR12428">
    <property type="entry name" value="OXA1"/>
    <property type="match status" value="1"/>
</dbReference>
<protein>
    <recommendedName>
        <fullName evidence="9">ALBINO3-like protein 2, chloroplastic</fullName>
    </recommendedName>
</protein>
<dbReference type="Proteomes" id="UP001346149">
    <property type="component" value="Unassembled WGS sequence"/>
</dbReference>
<dbReference type="PANTHER" id="PTHR12428:SF65">
    <property type="entry name" value="CYTOCHROME C OXIDASE ASSEMBLY PROTEIN COX18, MITOCHONDRIAL"/>
    <property type="match status" value="1"/>
</dbReference>
<comment type="subcellular location">
    <subcellularLocation>
        <location evidence="1">Membrane</location>
        <topology evidence="1">Multi-pass membrane protein</topology>
    </subcellularLocation>
</comment>
<evidence type="ECO:0000256" key="2">
    <source>
        <dbReference type="ARBA" id="ARBA00010583"/>
    </source>
</evidence>
<dbReference type="GO" id="GO:0032977">
    <property type="term" value="F:membrane insertase activity"/>
    <property type="evidence" value="ECO:0007669"/>
    <property type="project" value="InterPro"/>
</dbReference>
<comment type="similarity">
    <text evidence="2">Belongs to the OXA1/ALB3/YidC (TC 2.A.9.2) family.</text>
</comment>
<dbReference type="GO" id="GO:0032979">
    <property type="term" value="P:protein insertion into mitochondrial inner membrane from matrix"/>
    <property type="evidence" value="ECO:0007669"/>
    <property type="project" value="TreeGrafter"/>
</dbReference>
<accession>A0AAN7KFB6</accession>
<dbReference type="AlphaFoldDB" id="A0AAN7KFB6"/>
<evidence type="ECO:0000256" key="3">
    <source>
        <dbReference type="ARBA" id="ARBA00022692"/>
    </source>
</evidence>
<dbReference type="GO" id="GO:0005743">
    <property type="term" value="C:mitochondrial inner membrane"/>
    <property type="evidence" value="ECO:0007669"/>
    <property type="project" value="TreeGrafter"/>
</dbReference>
<evidence type="ECO:0000256" key="1">
    <source>
        <dbReference type="ARBA" id="ARBA00004141"/>
    </source>
</evidence>
<dbReference type="SUPFAM" id="SSF48452">
    <property type="entry name" value="TPR-like"/>
    <property type="match status" value="1"/>
</dbReference>
<sequence length="563" mass="62763">MAGAASKFLSHLRRSSLRCISLCFSNPGCYLSSPKLIQGHFHPGSDNGWLLCSQYSFGSNRFFSTGSSDENSELFGIGESTAVRNELCDVSSSGLNGVADEIFGGVIGEGSILPVRALISLLDRYHDLTGFPWWFVIVSSTLAMRIALLPALVLQLRKMKRIAEITPKLPPPLPPPFSGRRYLDHFLLFHRERRASGCPSLLWMFLTFSVQVPCFLLWVVTIRIMSLDNHPGFDHGGILWFQNLTEIPCGGLGFIFPLLIGVLHYMNVQISFSSLLARENPYIIDLLGKAYKKYLDLVTLPIICTGFCIPQGSLVYWVTNASLSVVQQIALKHPTLRMKLGLPKEGIIPERGPNSNEIINSKIISFGSDIKQNENSEQDLSPTQLLALSLQEISEGNGDKGISLLKLALAKDPDYISAMIVLGQTLLQRDEPEEASEYLEGAISKLFRASYLTEAEYLQLLLVASQWAGIAYVQQSKHREGIIHLERISLLNEPKEPNAKVYYYEGLVLLASALFKEGKRAEAAKHLRLAAAYDSRYEELLEQCQMENQNLMGDLVKSRRGEY</sequence>
<evidence type="ECO:0000256" key="6">
    <source>
        <dbReference type="SAM" id="Phobius"/>
    </source>
</evidence>
<dbReference type="CDD" id="cd20069">
    <property type="entry name" value="5TM_Oxa1-like"/>
    <property type="match status" value="1"/>
</dbReference>
<feature type="transmembrane region" description="Helical" evidence="6">
    <location>
        <begin position="131"/>
        <end position="154"/>
    </location>
</feature>
<keyword evidence="5 6" id="KW-0472">Membrane</keyword>
<evidence type="ECO:0000256" key="4">
    <source>
        <dbReference type="ARBA" id="ARBA00022989"/>
    </source>
</evidence>
<dbReference type="InterPro" id="IPR001708">
    <property type="entry name" value="YidC/ALB3/OXA1/COX18"/>
</dbReference>
<comment type="caution">
    <text evidence="7">The sequence shown here is derived from an EMBL/GenBank/DDBJ whole genome shotgun (WGS) entry which is preliminary data.</text>
</comment>
<evidence type="ECO:0008006" key="9">
    <source>
        <dbReference type="Google" id="ProtNLM"/>
    </source>
</evidence>
<keyword evidence="8" id="KW-1185">Reference proteome</keyword>
<evidence type="ECO:0000313" key="8">
    <source>
        <dbReference type="Proteomes" id="UP001346149"/>
    </source>
</evidence>
<keyword evidence="3 6" id="KW-0812">Transmembrane</keyword>
<keyword evidence="4 6" id="KW-1133">Transmembrane helix</keyword>